<dbReference type="Proteomes" id="UP000306602">
    <property type="component" value="Unassembled WGS sequence"/>
</dbReference>
<accession>A0A4S4NJ69</accession>
<dbReference type="AlphaFoldDB" id="A0A4S4NJ69"/>
<feature type="chain" id="PRO_5020546598" description="OmpA-like domain-containing protein" evidence="5">
    <location>
        <begin position="38"/>
        <end position="338"/>
    </location>
</feature>
<evidence type="ECO:0000256" key="3">
    <source>
        <dbReference type="ARBA" id="ARBA00023237"/>
    </source>
</evidence>
<dbReference type="Gene3D" id="3.30.1330.60">
    <property type="entry name" value="OmpA-like domain"/>
    <property type="match status" value="1"/>
</dbReference>
<dbReference type="GO" id="GO:0009279">
    <property type="term" value="C:cell outer membrane"/>
    <property type="evidence" value="ECO:0007669"/>
    <property type="project" value="UniProtKB-SubCell"/>
</dbReference>
<dbReference type="InterPro" id="IPR036737">
    <property type="entry name" value="OmpA-like_sf"/>
</dbReference>
<name>A0A4S4NJ69_9RHOB</name>
<dbReference type="InterPro" id="IPR006664">
    <property type="entry name" value="OMP_bac"/>
</dbReference>
<comment type="subcellular location">
    <subcellularLocation>
        <location evidence="1">Cell outer membrane</location>
    </subcellularLocation>
</comment>
<evidence type="ECO:0000256" key="4">
    <source>
        <dbReference type="PROSITE-ProRule" id="PRU00473"/>
    </source>
</evidence>
<gene>
    <name evidence="7" type="ORF">E4Z66_13890</name>
</gene>
<dbReference type="CDD" id="cd07185">
    <property type="entry name" value="OmpA_C-like"/>
    <property type="match status" value="1"/>
</dbReference>
<keyword evidence="3" id="KW-0998">Cell outer membrane</keyword>
<evidence type="ECO:0000259" key="6">
    <source>
        <dbReference type="PROSITE" id="PS51123"/>
    </source>
</evidence>
<comment type="caution">
    <text evidence="7">The sequence shown here is derived from an EMBL/GenBank/DDBJ whole genome shotgun (WGS) entry which is preliminary data.</text>
</comment>
<dbReference type="InterPro" id="IPR006665">
    <property type="entry name" value="OmpA-like"/>
</dbReference>
<dbReference type="SUPFAM" id="SSF103088">
    <property type="entry name" value="OmpA-like"/>
    <property type="match status" value="1"/>
</dbReference>
<sequence length="338" mass="36531">MNHCLRRSRVGNVMRISKILGWSYAALLSAAASAAFAQQDVKGSSDHPLLTRYPGFTISKYASVEFDKAEIMVGPAFVDENNKRQLDLMSVEGAVTNIKYSYGGEDVSTYALFANYRKALEAMDADIIFSCEGPDECGMHGVFINNMVNDKPAAYRGFRVNIPEDFAILTGTVSNSETFAHIMIALGTHPGTGRRYVNQSIITSAALETDKLGIGSLGDLTKGLEDTGSIVLDGVLFDFDTADLKSESEPVLSVLREFLVTSPDVSVFIVGHSDDTGAYEYNVELSQRRASAVVADLVARGIPEARMKAIGIGPVSPVAKNDTPEGQALNRRVEMVVQ</sequence>
<feature type="signal peptide" evidence="5">
    <location>
        <begin position="1"/>
        <end position="37"/>
    </location>
</feature>
<dbReference type="PANTHER" id="PTHR30329:SF21">
    <property type="entry name" value="LIPOPROTEIN YIAD-RELATED"/>
    <property type="match status" value="1"/>
</dbReference>
<keyword evidence="2 4" id="KW-0472">Membrane</keyword>
<reference evidence="7 8" key="1">
    <citation type="submission" date="2019-04" db="EMBL/GenBank/DDBJ databases">
        <title>Shimia ponticola sp. nov., isolated from seawater.</title>
        <authorList>
            <person name="Kim Y.-O."/>
            <person name="Yoon J.-H."/>
        </authorList>
    </citation>
    <scope>NUCLEOTIDE SEQUENCE [LARGE SCALE GENOMIC DNA]</scope>
    <source>
        <strain evidence="7 8">MYP11</strain>
    </source>
</reference>
<protein>
    <recommendedName>
        <fullName evidence="6">OmpA-like domain-containing protein</fullName>
    </recommendedName>
</protein>
<proteinExistence type="predicted"/>
<dbReference type="InterPro" id="IPR050330">
    <property type="entry name" value="Bact_OuterMem_StrucFunc"/>
</dbReference>
<feature type="domain" description="OmpA-like" evidence="6">
    <location>
        <begin position="224"/>
        <end position="338"/>
    </location>
</feature>
<dbReference type="PRINTS" id="PR01021">
    <property type="entry name" value="OMPADOMAIN"/>
</dbReference>
<organism evidence="7 8">
    <name type="scientific">Aliishimia ponticola</name>
    <dbReference type="NCBI Taxonomy" id="2499833"/>
    <lineage>
        <taxon>Bacteria</taxon>
        <taxon>Pseudomonadati</taxon>
        <taxon>Pseudomonadota</taxon>
        <taxon>Alphaproteobacteria</taxon>
        <taxon>Rhodobacterales</taxon>
        <taxon>Paracoccaceae</taxon>
        <taxon>Aliishimia</taxon>
    </lineage>
</organism>
<dbReference type="EMBL" id="SRKY01000003">
    <property type="protein sequence ID" value="THH36140.1"/>
    <property type="molecule type" value="Genomic_DNA"/>
</dbReference>
<evidence type="ECO:0000256" key="5">
    <source>
        <dbReference type="SAM" id="SignalP"/>
    </source>
</evidence>
<dbReference type="Pfam" id="PF00691">
    <property type="entry name" value="OmpA"/>
    <property type="match status" value="1"/>
</dbReference>
<dbReference type="PANTHER" id="PTHR30329">
    <property type="entry name" value="STATOR ELEMENT OF FLAGELLAR MOTOR COMPLEX"/>
    <property type="match status" value="1"/>
</dbReference>
<evidence type="ECO:0000313" key="8">
    <source>
        <dbReference type="Proteomes" id="UP000306602"/>
    </source>
</evidence>
<dbReference type="OrthoDB" id="9792021at2"/>
<keyword evidence="5" id="KW-0732">Signal</keyword>
<evidence type="ECO:0000313" key="7">
    <source>
        <dbReference type="EMBL" id="THH36140.1"/>
    </source>
</evidence>
<evidence type="ECO:0000256" key="2">
    <source>
        <dbReference type="ARBA" id="ARBA00023136"/>
    </source>
</evidence>
<dbReference type="PROSITE" id="PS51123">
    <property type="entry name" value="OMPA_2"/>
    <property type="match status" value="1"/>
</dbReference>
<evidence type="ECO:0000256" key="1">
    <source>
        <dbReference type="ARBA" id="ARBA00004442"/>
    </source>
</evidence>
<keyword evidence="8" id="KW-1185">Reference proteome</keyword>